<dbReference type="RefSeq" id="WP_016421247.1">
    <property type="nucleotide sequence ID" value="NZ_FNND01000011.1"/>
</dbReference>
<sequence length="206" mass="24172">MENIDIDIITKIIALVSTIVPTIIIFIKLFKNTIDYSYNEKRKKLLTLKELNEIIDRFGDNFRDSFIKDDLEELYFSLRTGIETNAVSIEKYVELKNKLGKNFTWKTIKNSKSYLVFKDNHIIVKISYLEQIFTYFFLIIVLISLIIAIVIFILFYNSFANLTKDIWIKFIGTELVTLSSTMYLFYSISPALQAISIKKRLKELES</sequence>
<dbReference type="Proteomes" id="UP000182771">
    <property type="component" value="Unassembled WGS sequence"/>
</dbReference>
<proteinExistence type="predicted"/>
<feature type="transmembrane region" description="Helical" evidence="1">
    <location>
        <begin position="132"/>
        <end position="155"/>
    </location>
</feature>
<keyword evidence="1" id="KW-0812">Transmembrane</keyword>
<organism evidence="2 3">
    <name type="scientific">Capnocytophaga granulosa</name>
    <dbReference type="NCBI Taxonomy" id="45242"/>
    <lineage>
        <taxon>Bacteria</taxon>
        <taxon>Pseudomonadati</taxon>
        <taxon>Bacteroidota</taxon>
        <taxon>Flavobacteriia</taxon>
        <taxon>Flavobacteriales</taxon>
        <taxon>Flavobacteriaceae</taxon>
        <taxon>Capnocytophaga</taxon>
    </lineage>
</organism>
<keyword evidence="3" id="KW-1185">Reference proteome</keyword>
<dbReference type="GeneID" id="85016084"/>
<feature type="transmembrane region" description="Helical" evidence="1">
    <location>
        <begin position="167"/>
        <end position="192"/>
    </location>
</feature>
<reference evidence="2 3" key="1">
    <citation type="submission" date="2016-10" db="EMBL/GenBank/DDBJ databases">
        <authorList>
            <person name="Varghese N."/>
            <person name="Submissions S."/>
        </authorList>
    </citation>
    <scope>NUCLEOTIDE SEQUENCE [LARGE SCALE GENOMIC DNA]</scope>
    <source>
        <strain evidence="2 3">DSM 11449</strain>
    </source>
</reference>
<evidence type="ECO:0000313" key="2">
    <source>
        <dbReference type="EMBL" id="SDX18413.1"/>
    </source>
</evidence>
<gene>
    <name evidence="2" type="ORF">SAMN05444420_11110</name>
</gene>
<dbReference type="AlphaFoldDB" id="A0A1H2ZM32"/>
<comment type="caution">
    <text evidence="2">The sequence shown here is derived from an EMBL/GenBank/DDBJ whole genome shotgun (WGS) entry which is preliminary data.</text>
</comment>
<accession>A0A1H2ZM32</accession>
<evidence type="ECO:0000256" key="1">
    <source>
        <dbReference type="SAM" id="Phobius"/>
    </source>
</evidence>
<protein>
    <submittedName>
        <fullName evidence="2">Uncharacterized protein</fullName>
    </submittedName>
</protein>
<keyword evidence="1" id="KW-1133">Transmembrane helix</keyword>
<keyword evidence="1" id="KW-0472">Membrane</keyword>
<evidence type="ECO:0000313" key="3">
    <source>
        <dbReference type="Proteomes" id="UP000182771"/>
    </source>
</evidence>
<name>A0A1H2ZM32_9FLAO</name>
<dbReference type="EMBL" id="FNND01000011">
    <property type="protein sequence ID" value="SDX18413.1"/>
    <property type="molecule type" value="Genomic_DNA"/>
</dbReference>
<feature type="transmembrane region" description="Helical" evidence="1">
    <location>
        <begin position="12"/>
        <end position="30"/>
    </location>
</feature>